<dbReference type="SUPFAM" id="SSF53822">
    <property type="entry name" value="Periplasmic binding protein-like I"/>
    <property type="match status" value="1"/>
</dbReference>
<reference evidence="5 6" key="1">
    <citation type="submission" date="2023-03" db="EMBL/GenBank/DDBJ databases">
        <title>Draft genome sequence of Thalassotalea insulae KCTC 62186T.</title>
        <authorList>
            <person name="Sawabe T."/>
        </authorList>
    </citation>
    <scope>NUCLEOTIDE SEQUENCE [LARGE SCALE GENOMIC DNA]</scope>
    <source>
        <strain evidence="5 6">KCTC 62186</strain>
    </source>
</reference>
<organism evidence="5 6">
    <name type="scientific">Thalassotalea insulae</name>
    <dbReference type="NCBI Taxonomy" id="2056778"/>
    <lineage>
        <taxon>Bacteria</taxon>
        <taxon>Pseudomonadati</taxon>
        <taxon>Pseudomonadota</taxon>
        <taxon>Gammaproteobacteria</taxon>
        <taxon>Alteromonadales</taxon>
        <taxon>Colwelliaceae</taxon>
        <taxon>Thalassotalea</taxon>
    </lineage>
</organism>
<dbReference type="InterPro" id="IPR010982">
    <property type="entry name" value="Lambda_DNA-bd_dom_sf"/>
</dbReference>
<evidence type="ECO:0000313" key="6">
    <source>
        <dbReference type="Proteomes" id="UP001157186"/>
    </source>
</evidence>
<evidence type="ECO:0000256" key="2">
    <source>
        <dbReference type="ARBA" id="ARBA00023125"/>
    </source>
</evidence>
<feature type="domain" description="HTH lacI-type" evidence="4">
    <location>
        <begin position="2"/>
        <end position="56"/>
    </location>
</feature>
<evidence type="ECO:0000256" key="1">
    <source>
        <dbReference type="ARBA" id="ARBA00023015"/>
    </source>
</evidence>
<dbReference type="PANTHER" id="PTHR30146:SF109">
    <property type="entry name" value="HTH-TYPE TRANSCRIPTIONAL REGULATOR GALS"/>
    <property type="match status" value="1"/>
</dbReference>
<proteinExistence type="predicted"/>
<dbReference type="CDD" id="cd01392">
    <property type="entry name" value="HTH_LacI"/>
    <property type="match status" value="1"/>
</dbReference>
<protein>
    <submittedName>
        <fullName evidence="5">Transcriptional regulator</fullName>
    </submittedName>
</protein>
<dbReference type="EMBL" id="BSST01000001">
    <property type="protein sequence ID" value="GLX77839.1"/>
    <property type="molecule type" value="Genomic_DNA"/>
</dbReference>
<dbReference type="RefSeq" id="WP_284243727.1">
    <property type="nucleotide sequence ID" value="NZ_BSST01000001.1"/>
</dbReference>
<gene>
    <name evidence="5" type="primary">galR_1</name>
    <name evidence="5" type="ORF">tinsulaeT_11790</name>
</gene>
<dbReference type="SMART" id="SM00354">
    <property type="entry name" value="HTH_LACI"/>
    <property type="match status" value="1"/>
</dbReference>
<sequence length="332" mass="36997">MATIYEVSALAGVSLSSVSRVLNDHQHVSEKTKKKVMAAMQELGFRPNTVARSLASNRSNCIGILVDELHGPFYGTMLSAIETELRQAGKHTIVAAGHSNEQSEQEGIDFLIDRNCDALIMLVDALSNDYLIKLSNSKTPFTVLNRQIPELEGNCFYLNNELGGYLATKHLIDNGHKQIAYISGPLSKQDATDRFNGHQRALQEAKLDYNPALFFEGDFLIQSGRDGMNTLLKQKACFTALACANDEMAAGAMKATRDQGFNIPEDYSIIGFDNVFFTEYLYPQLSTVNFPIKDMAKMSSQWILKQVYKHKDIEITNLFQPTLIPRESVAKI</sequence>
<dbReference type="PANTHER" id="PTHR30146">
    <property type="entry name" value="LACI-RELATED TRANSCRIPTIONAL REPRESSOR"/>
    <property type="match status" value="1"/>
</dbReference>
<dbReference type="Gene3D" id="1.10.260.40">
    <property type="entry name" value="lambda repressor-like DNA-binding domains"/>
    <property type="match status" value="1"/>
</dbReference>
<name>A0ABQ6GR68_9GAMM</name>
<dbReference type="Gene3D" id="3.40.50.2300">
    <property type="match status" value="2"/>
</dbReference>
<evidence type="ECO:0000259" key="4">
    <source>
        <dbReference type="PROSITE" id="PS50932"/>
    </source>
</evidence>
<accession>A0ABQ6GR68</accession>
<dbReference type="InterPro" id="IPR046335">
    <property type="entry name" value="LacI/GalR-like_sensor"/>
</dbReference>
<keyword evidence="6" id="KW-1185">Reference proteome</keyword>
<evidence type="ECO:0000256" key="3">
    <source>
        <dbReference type="ARBA" id="ARBA00023163"/>
    </source>
</evidence>
<dbReference type="Pfam" id="PF13377">
    <property type="entry name" value="Peripla_BP_3"/>
    <property type="match status" value="1"/>
</dbReference>
<dbReference type="CDD" id="cd06270">
    <property type="entry name" value="PBP1_GalS-like"/>
    <property type="match status" value="1"/>
</dbReference>
<comment type="caution">
    <text evidence="5">The sequence shown here is derived from an EMBL/GenBank/DDBJ whole genome shotgun (WGS) entry which is preliminary data.</text>
</comment>
<keyword evidence="1" id="KW-0805">Transcription regulation</keyword>
<dbReference type="InterPro" id="IPR028082">
    <property type="entry name" value="Peripla_BP_I"/>
</dbReference>
<dbReference type="InterPro" id="IPR000843">
    <property type="entry name" value="HTH_LacI"/>
</dbReference>
<keyword evidence="3" id="KW-0804">Transcription</keyword>
<dbReference type="PROSITE" id="PS50932">
    <property type="entry name" value="HTH_LACI_2"/>
    <property type="match status" value="1"/>
</dbReference>
<dbReference type="SUPFAM" id="SSF47413">
    <property type="entry name" value="lambda repressor-like DNA-binding domains"/>
    <property type="match status" value="1"/>
</dbReference>
<keyword evidence="2" id="KW-0238">DNA-binding</keyword>
<dbReference type="Pfam" id="PF00356">
    <property type="entry name" value="LacI"/>
    <property type="match status" value="1"/>
</dbReference>
<evidence type="ECO:0000313" key="5">
    <source>
        <dbReference type="EMBL" id="GLX77839.1"/>
    </source>
</evidence>
<dbReference type="Proteomes" id="UP001157186">
    <property type="component" value="Unassembled WGS sequence"/>
</dbReference>